<sequence length="353" mass="39601">MPADKSRTPFSRPRGHSRNAPYTFDGPPVDIILRTADLVDFPVHRTVLEVSCSHFQHKFNTGSLGEEGDVAVKAQSMRTPPVVPMPEDSKTVDALLRYIYPVDPPVIRTVDDAFAVLRAARKYGMTHAIKGTKTIVAELADKEPLRVYAFAAARQWEEEMRVAARAALAFPIMEMYADELEGMSGGAYFRLLDYHRRCAKAATNILSEDTWFQNIIADPTFNWEPAWTSCSNPKCEAVREDGRKDTRPAWFHYYLLGIYQALAARPRPQTAADPQLFQAAIMRAAECGECRAGAPTDLKQFNTLLVQQIDRAVSKVRAQRTNFHDITHYLPTTGWFGGEIGHGCRLAGKQERV</sequence>
<protein>
    <recommendedName>
        <fullName evidence="2">BTB domain-containing protein</fullName>
    </recommendedName>
</protein>
<evidence type="ECO:0000313" key="3">
    <source>
        <dbReference type="EMBL" id="PSS35362.1"/>
    </source>
</evidence>
<dbReference type="AlphaFoldDB" id="A0A2R6RZ99"/>
<dbReference type="Proteomes" id="UP000186601">
    <property type="component" value="Unassembled WGS sequence"/>
</dbReference>
<accession>A0A2R6RZ99</accession>
<reference evidence="3 4" key="1">
    <citation type="submission" date="2018-02" db="EMBL/GenBank/DDBJ databases">
        <title>Genome sequence of the basidiomycete white-rot fungus Phlebia centrifuga.</title>
        <authorList>
            <person name="Granchi Z."/>
            <person name="Peng M."/>
            <person name="de Vries R.P."/>
            <person name="Hilden K."/>
            <person name="Makela M.R."/>
            <person name="Grigoriev I."/>
            <person name="Riley R."/>
        </authorList>
    </citation>
    <scope>NUCLEOTIDE SEQUENCE [LARGE SCALE GENOMIC DNA]</scope>
    <source>
        <strain evidence="3 4">FBCC195</strain>
    </source>
</reference>
<dbReference type="CDD" id="cd18186">
    <property type="entry name" value="BTB_POZ_ZBTB_KLHL-like"/>
    <property type="match status" value="1"/>
</dbReference>
<dbReference type="PROSITE" id="PS50097">
    <property type="entry name" value="BTB"/>
    <property type="match status" value="1"/>
</dbReference>
<dbReference type="SMART" id="SM00225">
    <property type="entry name" value="BTB"/>
    <property type="match status" value="1"/>
</dbReference>
<feature type="domain" description="BTB" evidence="2">
    <location>
        <begin position="29"/>
        <end position="100"/>
    </location>
</feature>
<dbReference type="InterPro" id="IPR011333">
    <property type="entry name" value="SKP1/BTB/POZ_sf"/>
</dbReference>
<evidence type="ECO:0000313" key="4">
    <source>
        <dbReference type="Proteomes" id="UP000186601"/>
    </source>
</evidence>
<name>A0A2R6RZ99_9APHY</name>
<evidence type="ECO:0000256" key="1">
    <source>
        <dbReference type="SAM" id="MobiDB-lite"/>
    </source>
</evidence>
<dbReference type="Pfam" id="PF00651">
    <property type="entry name" value="BTB"/>
    <property type="match status" value="1"/>
</dbReference>
<feature type="region of interest" description="Disordered" evidence="1">
    <location>
        <begin position="1"/>
        <end position="22"/>
    </location>
</feature>
<comment type="caution">
    <text evidence="3">The sequence shown here is derived from an EMBL/GenBank/DDBJ whole genome shotgun (WGS) entry which is preliminary data.</text>
</comment>
<gene>
    <name evidence="3" type="ORF">PHLCEN_2v1699</name>
</gene>
<dbReference type="InterPro" id="IPR000210">
    <property type="entry name" value="BTB/POZ_dom"/>
</dbReference>
<dbReference type="EMBL" id="MLYV02000137">
    <property type="protein sequence ID" value="PSS35362.1"/>
    <property type="molecule type" value="Genomic_DNA"/>
</dbReference>
<dbReference type="OrthoDB" id="3357985at2759"/>
<dbReference type="Gene3D" id="3.30.710.10">
    <property type="entry name" value="Potassium Channel Kv1.1, Chain A"/>
    <property type="match status" value="1"/>
</dbReference>
<proteinExistence type="predicted"/>
<organism evidence="3 4">
    <name type="scientific">Hermanssonia centrifuga</name>
    <dbReference type="NCBI Taxonomy" id="98765"/>
    <lineage>
        <taxon>Eukaryota</taxon>
        <taxon>Fungi</taxon>
        <taxon>Dikarya</taxon>
        <taxon>Basidiomycota</taxon>
        <taxon>Agaricomycotina</taxon>
        <taxon>Agaricomycetes</taxon>
        <taxon>Polyporales</taxon>
        <taxon>Meruliaceae</taxon>
        <taxon>Hermanssonia</taxon>
    </lineage>
</organism>
<dbReference type="SUPFAM" id="SSF54695">
    <property type="entry name" value="POZ domain"/>
    <property type="match status" value="1"/>
</dbReference>
<evidence type="ECO:0000259" key="2">
    <source>
        <dbReference type="PROSITE" id="PS50097"/>
    </source>
</evidence>
<keyword evidence="4" id="KW-1185">Reference proteome</keyword>